<organism evidence="1 2">
    <name type="scientific">Tetrapyrgos nigripes</name>
    <dbReference type="NCBI Taxonomy" id="182062"/>
    <lineage>
        <taxon>Eukaryota</taxon>
        <taxon>Fungi</taxon>
        <taxon>Dikarya</taxon>
        <taxon>Basidiomycota</taxon>
        <taxon>Agaricomycotina</taxon>
        <taxon>Agaricomycetes</taxon>
        <taxon>Agaricomycetidae</taxon>
        <taxon>Agaricales</taxon>
        <taxon>Marasmiineae</taxon>
        <taxon>Marasmiaceae</taxon>
        <taxon>Tetrapyrgos</taxon>
    </lineage>
</organism>
<comment type="caution">
    <text evidence="1">The sequence shown here is derived from an EMBL/GenBank/DDBJ whole genome shotgun (WGS) entry which is preliminary data.</text>
</comment>
<accession>A0A8H5D0L2</accession>
<reference evidence="1 2" key="1">
    <citation type="journal article" date="2020" name="ISME J.">
        <title>Uncovering the hidden diversity of litter-decomposition mechanisms in mushroom-forming fungi.</title>
        <authorList>
            <person name="Floudas D."/>
            <person name="Bentzer J."/>
            <person name="Ahren D."/>
            <person name="Johansson T."/>
            <person name="Persson P."/>
            <person name="Tunlid A."/>
        </authorList>
    </citation>
    <scope>NUCLEOTIDE SEQUENCE [LARGE SCALE GENOMIC DNA]</scope>
    <source>
        <strain evidence="1 2">CBS 291.85</strain>
    </source>
</reference>
<dbReference type="EMBL" id="JAACJM010000071">
    <property type="protein sequence ID" value="KAF5351315.1"/>
    <property type="molecule type" value="Genomic_DNA"/>
</dbReference>
<dbReference type="AlphaFoldDB" id="A0A8H5D0L2"/>
<protein>
    <submittedName>
        <fullName evidence="1">Uncharacterized protein</fullName>
    </submittedName>
</protein>
<evidence type="ECO:0000313" key="1">
    <source>
        <dbReference type="EMBL" id="KAF5351315.1"/>
    </source>
</evidence>
<gene>
    <name evidence="1" type="ORF">D9758_008068</name>
</gene>
<sequence length="297" mass="33847">MLRTLSKPRVRQNVLGVMTREFSMSPVLSRTRPKRIPPAPISTLIPAQLTSNDYLDISGKSAVNVTYRNASCPDLHWEHPELKKLPFPNKSHGFFYYHSPENALNVAGGLRFRVCPSSDPKMFQQGHDLLKRNGFPWEVPNWSIALNESYHPFGEELLKSGVIRTGALDLCRKLASPFELRTQPTSPIIYALKQPFPVTLGQKRTQLWITNGEKLIRWAIDLRITEWMGPPTEDVVHLCLDRERDDLLLRLLYTPPGCAGLMRYKVGATTRFHLTSRLREILDVLENTPYDGTFAGK</sequence>
<proteinExistence type="predicted"/>
<dbReference type="OrthoDB" id="2839137at2759"/>
<keyword evidence="2" id="KW-1185">Reference proteome</keyword>
<name>A0A8H5D0L2_9AGAR</name>
<evidence type="ECO:0000313" key="2">
    <source>
        <dbReference type="Proteomes" id="UP000559256"/>
    </source>
</evidence>
<dbReference type="Proteomes" id="UP000559256">
    <property type="component" value="Unassembled WGS sequence"/>
</dbReference>